<feature type="domain" description="Peptidase S9 prolyl oligopeptidase catalytic" evidence="2">
    <location>
        <begin position="117"/>
        <end position="315"/>
    </location>
</feature>
<name>A0A2H0B4J9_9BACT</name>
<sequence>MRLIAGLTVGLILGFSVWYFWPKEKKVFLSPEGKWTFESKPFEKYSFPKLRERVFIPDGIWVEGSMFYYWVEGKKVSGQILKPVGSVPTNGWPVIIMLRGYVDREIYQPGVGTRRAAEMFSQNGYLTLAPDFLGYGGSDQSFPNNLEDRFFHPIEVLQLIASLKNLDMANPNQVALWGHSNGGQIALSVLEISGKDFPTSLWAPVSKPFPYSILYYTDEADDNGKALRRVVAGFEALYDSDEFSIQNYYDWISAPVQVHQGTADEAVPLKWSQALEKSLKDKDKNVKLYIYPGADHNLLGGWEAAVERSLEWFKQK</sequence>
<evidence type="ECO:0000256" key="1">
    <source>
        <dbReference type="ARBA" id="ARBA00022801"/>
    </source>
</evidence>
<dbReference type="PANTHER" id="PTHR22946">
    <property type="entry name" value="DIENELACTONE HYDROLASE DOMAIN-CONTAINING PROTEIN-RELATED"/>
    <property type="match status" value="1"/>
</dbReference>
<dbReference type="GO" id="GO:0008236">
    <property type="term" value="F:serine-type peptidase activity"/>
    <property type="evidence" value="ECO:0007669"/>
    <property type="project" value="InterPro"/>
</dbReference>
<dbReference type="InterPro" id="IPR050261">
    <property type="entry name" value="FrsA_esterase"/>
</dbReference>
<organism evidence="3 4">
    <name type="scientific">Candidatus Beckwithbacteria bacterium CG23_combo_of_CG06-09_8_20_14_all_47_9</name>
    <dbReference type="NCBI Taxonomy" id="1974498"/>
    <lineage>
        <taxon>Bacteria</taxon>
        <taxon>Candidatus Beckwithiibacteriota</taxon>
    </lineage>
</organism>
<evidence type="ECO:0000313" key="4">
    <source>
        <dbReference type="Proteomes" id="UP000231081"/>
    </source>
</evidence>
<comment type="caution">
    <text evidence="3">The sequence shown here is derived from an EMBL/GenBank/DDBJ whole genome shotgun (WGS) entry which is preliminary data.</text>
</comment>
<proteinExistence type="predicted"/>
<keyword evidence="1" id="KW-0378">Hydrolase</keyword>
<evidence type="ECO:0000313" key="3">
    <source>
        <dbReference type="EMBL" id="PIP52585.1"/>
    </source>
</evidence>
<dbReference type="PANTHER" id="PTHR22946:SF9">
    <property type="entry name" value="POLYKETIDE TRANSFERASE AF380"/>
    <property type="match status" value="1"/>
</dbReference>
<dbReference type="Pfam" id="PF00326">
    <property type="entry name" value="Peptidase_S9"/>
    <property type="match status" value="1"/>
</dbReference>
<protein>
    <recommendedName>
        <fullName evidence="2">Peptidase S9 prolyl oligopeptidase catalytic domain-containing protein</fullName>
    </recommendedName>
</protein>
<reference evidence="3 4" key="1">
    <citation type="submission" date="2017-09" db="EMBL/GenBank/DDBJ databases">
        <title>Depth-based differentiation of microbial function through sediment-hosted aquifers and enrichment of novel symbionts in the deep terrestrial subsurface.</title>
        <authorList>
            <person name="Probst A.J."/>
            <person name="Ladd B."/>
            <person name="Jarett J.K."/>
            <person name="Geller-Mcgrath D.E."/>
            <person name="Sieber C.M."/>
            <person name="Emerson J.B."/>
            <person name="Anantharaman K."/>
            <person name="Thomas B.C."/>
            <person name="Malmstrom R."/>
            <person name="Stieglmeier M."/>
            <person name="Klingl A."/>
            <person name="Woyke T."/>
            <person name="Ryan C.M."/>
            <person name="Banfield J.F."/>
        </authorList>
    </citation>
    <scope>NUCLEOTIDE SEQUENCE [LARGE SCALE GENOMIC DNA]</scope>
    <source>
        <strain evidence="3">CG23_combo_of_CG06-09_8_20_14_all_47_9</strain>
    </source>
</reference>
<dbReference type="AlphaFoldDB" id="A0A2H0B4J9"/>
<accession>A0A2H0B4J9</accession>
<dbReference type="InterPro" id="IPR029058">
    <property type="entry name" value="AB_hydrolase_fold"/>
</dbReference>
<dbReference type="Gene3D" id="3.40.50.1820">
    <property type="entry name" value="alpha/beta hydrolase"/>
    <property type="match status" value="1"/>
</dbReference>
<dbReference type="Proteomes" id="UP000231081">
    <property type="component" value="Unassembled WGS sequence"/>
</dbReference>
<dbReference type="InterPro" id="IPR001375">
    <property type="entry name" value="Peptidase_S9_cat"/>
</dbReference>
<dbReference type="SUPFAM" id="SSF53474">
    <property type="entry name" value="alpha/beta-Hydrolases"/>
    <property type="match status" value="1"/>
</dbReference>
<evidence type="ECO:0000259" key="2">
    <source>
        <dbReference type="Pfam" id="PF00326"/>
    </source>
</evidence>
<dbReference type="GO" id="GO:0052689">
    <property type="term" value="F:carboxylic ester hydrolase activity"/>
    <property type="evidence" value="ECO:0007669"/>
    <property type="project" value="UniProtKB-ARBA"/>
</dbReference>
<dbReference type="EMBL" id="PCSQ01000018">
    <property type="protein sequence ID" value="PIP52585.1"/>
    <property type="molecule type" value="Genomic_DNA"/>
</dbReference>
<dbReference type="GO" id="GO:0006508">
    <property type="term" value="P:proteolysis"/>
    <property type="evidence" value="ECO:0007669"/>
    <property type="project" value="InterPro"/>
</dbReference>
<gene>
    <name evidence="3" type="ORF">COX09_00800</name>
</gene>